<organism evidence="1 2">
    <name type="scientific">Streptomyces cinnamoneus</name>
    <name type="common">Streptoverticillium cinnamoneum</name>
    <dbReference type="NCBI Taxonomy" id="53446"/>
    <lineage>
        <taxon>Bacteria</taxon>
        <taxon>Bacillati</taxon>
        <taxon>Actinomycetota</taxon>
        <taxon>Actinomycetes</taxon>
        <taxon>Kitasatosporales</taxon>
        <taxon>Streptomycetaceae</taxon>
        <taxon>Streptomyces</taxon>
        <taxon>Streptomyces cinnamoneus group</taxon>
    </lineage>
</organism>
<dbReference type="Proteomes" id="UP000222531">
    <property type="component" value="Unassembled WGS sequence"/>
</dbReference>
<evidence type="ECO:0000313" key="1">
    <source>
        <dbReference type="EMBL" id="PHQ52481.1"/>
    </source>
</evidence>
<keyword evidence="2" id="KW-1185">Reference proteome</keyword>
<comment type="caution">
    <text evidence="1">The sequence shown here is derived from an EMBL/GenBank/DDBJ whole genome shotgun (WGS) entry which is preliminary data.</text>
</comment>
<dbReference type="EMBL" id="NHZO01000081">
    <property type="protein sequence ID" value="PHQ52481.1"/>
    <property type="molecule type" value="Genomic_DNA"/>
</dbReference>
<reference evidence="1 2" key="1">
    <citation type="journal article" date="2017" name="Biochemistry">
        <title>Identification of the Biosynthetic Pathway for the Antibiotic Bicyclomycin.</title>
        <authorList>
            <person name="Patteson J."/>
            <person name="Cai W."/>
            <person name="Johnson R.A."/>
            <person name="Santa Maria K."/>
            <person name="Li B."/>
        </authorList>
    </citation>
    <scope>NUCLEOTIDE SEQUENCE [LARGE SCALE GENOMIC DNA]</scope>
    <source>
        <strain evidence="1 2">ATCC 21532</strain>
    </source>
</reference>
<gene>
    <name evidence="1" type="ORF">BLA24_06785</name>
</gene>
<name>A0A2G1XMS5_STRCJ</name>
<accession>A0A2G1XMS5</accession>
<protein>
    <submittedName>
        <fullName evidence="1">Uncharacterized protein</fullName>
    </submittedName>
</protein>
<dbReference type="AlphaFoldDB" id="A0A2G1XMS5"/>
<dbReference type="OrthoDB" id="4262898at2"/>
<evidence type="ECO:0000313" key="2">
    <source>
        <dbReference type="Proteomes" id="UP000222531"/>
    </source>
</evidence>
<proteinExistence type="predicted"/>
<sequence length="122" mass="12906">MVDPMSLTAISTAVTAAAGAAGTEAGRRMWGSLTDLARRAFGRGGEDDGAAPLPLDPRSEEQVRELAALIFTQGRQDPRFAAEFREWAERASALSVDNSTVTNNFSGRGGVVYQGRDFTIGG</sequence>
<dbReference type="RefSeq" id="WP_099198260.1">
    <property type="nucleotide sequence ID" value="NZ_NHZO01000081.1"/>
</dbReference>